<dbReference type="CDD" id="cd17321">
    <property type="entry name" value="MFS_MMR_MDR_like"/>
    <property type="match status" value="1"/>
</dbReference>
<dbReference type="GO" id="GO:0005886">
    <property type="term" value="C:plasma membrane"/>
    <property type="evidence" value="ECO:0007669"/>
    <property type="project" value="UniProtKB-SubCell"/>
</dbReference>
<keyword evidence="2" id="KW-0813">Transport</keyword>
<accession>A0A1S1RCW4</accession>
<dbReference type="SUPFAM" id="SSF103473">
    <property type="entry name" value="MFS general substrate transporter"/>
    <property type="match status" value="1"/>
</dbReference>
<feature type="transmembrane region" description="Helical" evidence="7">
    <location>
        <begin position="251"/>
        <end position="272"/>
    </location>
</feature>
<feature type="transmembrane region" description="Helical" evidence="7">
    <location>
        <begin position="32"/>
        <end position="60"/>
    </location>
</feature>
<feature type="transmembrane region" description="Helical" evidence="7">
    <location>
        <begin position="223"/>
        <end position="245"/>
    </location>
</feature>
<dbReference type="PANTHER" id="PTHR42718:SF46">
    <property type="entry name" value="BLR6921 PROTEIN"/>
    <property type="match status" value="1"/>
</dbReference>
<protein>
    <submittedName>
        <fullName evidence="9">MFS transporter</fullName>
    </submittedName>
</protein>
<organism evidence="9 10">
    <name type="scientific">Parafrankia soli</name>
    <dbReference type="NCBI Taxonomy" id="2599596"/>
    <lineage>
        <taxon>Bacteria</taxon>
        <taxon>Bacillati</taxon>
        <taxon>Actinomycetota</taxon>
        <taxon>Actinomycetes</taxon>
        <taxon>Frankiales</taxon>
        <taxon>Frankiaceae</taxon>
        <taxon>Parafrankia</taxon>
    </lineage>
</organism>
<keyword evidence="10" id="KW-1185">Reference proteome</keyword>
<name>A0A1S1RCW4_9ACTN</name>
<gene>
    <name evidence="9" type="ORF">BBK14_10680</name>
</gene>
<evidence type="ECO:0000256" key="7">
    <source>
        <dbReference type="SAM" id="Phobius"/>
    </source>
</evidence>
<dbReference type="PROSITE" id="PS00216">
    <property type="entry name" value="SUGAR_TRANSPORT_1"/>
    <property type="match status" value="1"/>
</dbReference>
<feature type="transmembrane region" description="Helical" evidence="7">
    <location>
        <begin position="446"/>
        <end position="468"/>
    </location>
</feature>
<evidence type="ECO:0000256" key="2">
    <source>
        <dbReference type="ARBA" id="ARBA00022448"/>
    </source>
</evidence>
<dbReference type="PANTHER" id="PTHR42718">
    <property type="entry name" value="MAJOR FACILITATOR SUPERFAMILY MULTIDRUG TRANSPORTER MFSC"/>
    <property type="match status" value="1"/>
</dbReference>
<keyword evidence="3" id="KW-1003">Cell membrane</keyword>
<evidence type="ECO:0000256" key="6">
    <source>
        <dbReference type="ARBA" id="ARBA00023136"/>
    </source>
</evidence>
<dbReference type="OrthoDB" id="7375466at2"/>
<dbReference type="RefSeq" id="WP_071060052.1">
    <property type="nucleotide sequence ID" value="NZ_MAXA01000036.1"/>
</dbReference>
<keyword evidence="5 7" id="KW-1133">Transmembrane helix</keyword>
<dbReference type="PROSITE" id="PS50850">
    <property type="entry name" value="MFS"/>
    <property type="match status" value="1"/>
</dbReference>
<evidence type="ECO:0000313" key="10">
    <source>
        <dbReference type="Proteomes" id="UP000179769"/>
    </source>
</evidence>
<dbReference type="InterPro" id="IPR005829">
    <property type="entry name" value="Sugar_transporter_CS"/>
</dbReference>
<dbReference type="InterPro" id="IPR011701">
    <property type="entry name" value="MFS"/>
</dbReference>
<evidence type="ECO:0000256" key="1">
    <source>
        <dbReference type="ARBA" id="ARBA00004651"/>
    </source>
</evidence>
<feature type="transmembrane region" description="Helical" evidence="7">
    <location>
        <begin position="293"/>
        <end position="315"/>
    </location>
</feature>
<dbReference type="Pfam" id="PF07690">
    <property type="entry name" value="MFS_1"/>
    <property type="match status" value="1"/>
</dbReference>
<dbReference type="AlphaFoldDB" id="A0A1S1RCW4"/>
<evidence type="ECO:0000256" key="4">
    <source>
        <dbReference type="ARBA" id="ARBA00022692"/>
    </source>
</evidence>
<feature type="transmembrane region" description="Helical" evidence="7">
    <location>
        <begin position="103"/>
        <end position="129"/>
    </location>
</feature>
<dbReference type="InterPro" id="IPR020846">
    <property type="entry name" value="MFS_dom"/>
</dbReference>
<comment type="subcellular location">
    <subcellularLocation>
        <location evidence="1">Cell membrane</location>
        <topology evidence="1">Multi-pass membrane protein</topology>
    </subcellularLocation>
</comment>
<dbReference type="Gene3D" id="1.20.1250.20">
    <property type="entry name" value="MFS general substrate transporter like domains"/>
    <property type="match status" value="1"/>
</dbReference>
<dbReference type="PRINTS" id="PR01036">
    <property type="entry name" value="TCRTETB"/>
</dbReference>
<dbReference type="Proteomes" id="UP000179769">
    <property type="component" value="Unassembled WGS sequence"/>
</dbReference>
<keyword evidence="6 7" id="KW-0472">Membrane</keyword>
<comment type="caution">
    <text evidence="9">The sequence shown here is derived from an EMBL/GenBank/DDBJ whole genome shotgun (WGS) entry which is preliminary data.</text>
</comment>
<evidence type="ECO:0000256" key="3">
    <source>
        <dbReference type="ARBA" id="ARBA00022475"/>
    </source>
</evidence>
<proteinExistence type="predicted"/>
<feature type="transmembrane region" description="Helical" evidence="7">
    <location>
        <begin position="384"/>
        <end position="408"/>
    </location>
</feature>
<feature type="transmembrane region" description="Helical" evidence="7">
    <location>
        <begin position="350"/>
        <end position="372"/>
    </location>
</feature>
<keyword evidence="4 7" id="KW-0812">Transmembrane</keyword>
<feature type="transmembrane region" description="Helical" evidence="7">
    <location>
        <begin position="420"/>
        <end position="440"/>
    </location>
</feature>
<dbReference type="Gene3D" id="1.20.1720.10">
    <property type="entry name" value="Multidrug resistance protein D"/>
    <property type="match status" value="1"/>
</dbReference>
<dbReference type="EMBL" id="MAXA01000036">
    <property type="protein sequence ID" value="OHV43092.1"/>
    <property type="molecule type" value="Genomic_DNA"/>
</dbReference>
<feature type="transmembrane region" description="Helical" evidence="7">
    <location>
        <begin position="321"/>
        <end position="343"/>
    </location>
</feature>
<dbReference type="InterPro" id="IPR036259">
    <property type="entry name" value="MFS_trans_sf"/>
</dbReference>
<feature type="transmembrane region" description="Helical" evidence="7">
    <location>
        <begin position="191"/>
        <end position="211"/>
    </location>
</feature>
<evidence type="ECO:0000259" key="8">
    <source>
        <dbReference type="PROSITE" id="PS50850"/>
    </source>
</evidence>
<feature type="domain" description="Major facilitator superfamily (MFS) profile" evidence="8">
    <location>
        <begin position="37"/>
        <end position="468"/>
    </location>
</feature>
<reference evidence="10" key="1">
    <citation type="submission" date="2016-07" db="EMBL/GenBank/DDBJ databases">
        <title>Frankia sp. NRRL B-16219 Genome sequencing.</title>
        <authorList>
            <person name="Ghodhbane-Gtari F."/>
            <person name="Swanson E."/>
            <person name="Gueddou A."/>
            <person name="Louati M."/>
            <person name="Nouioui I."/>
            <person name="Hezbri K."/>
            <person name="Abebe-Akele F."/>
            <person name="Simpson S."/>
            <person name="Morris K."/>
            <person name="Thomas K."/>
            <person name="Gtari M."/>
            <person name="Tisa L.S."/>
        </authorList>
    </citation>
    <scope>NUCLEOTIDE SEQUENCE [LARGE SCALE GENOMIC DNA]</scope>
    <source>
        <strain evidence="10">NRRL B-16219</strain>
    </source>
</reference>
<feature type="transmembrane region" description="Helical" evidence="7">
    <location>
        <begin position="72"/>
        <end position="91"/>
    </location>
</feature>
<evidence type="ECO:0000256" key="5">
    <source>
        <dbReference type="ARBA" id="ARBA00022989"/>
    </source>
</evidence>
<sequence>MEIASRPGRMSGAAGALLREPARPARIRESSLATVLAVGTVCIGSFLGQLDASIVTIALADLRADFGVSLGLATWVSLSYLVTLVATIAALGRLADMYGRKLLTLYGFALFTVASAGAALAPGIGVLIVCRVAQALGAAMLQANSVALIATTVEPRRLTAALGAQGAAQAFGLSLGPLAGGLLLELGGWRWVFWAHIPAGVLGFVLGVLLLPRTRAHAPRTPFDWRGLALLMPTVSAVLLALSVGESARSVGPLAAVGGLVLVAALGGVLFVRRESSAASPMVDLPLVLHPAVGPRLAAGMLSFLVLFGLLLTIPQNSDDGAVAVGLLLATLPIAIGVAAPVAGTLVTRLGVRAVTSGAMVCVAGGLGLLAAGGSGPAVGVPSLALIGCGLGLFTPSNNGAVMAAVPAQQSGMASGVVNMTRGLGTALGVSVSALAYAAGGFVATMLLLAAIALGGALLAATAAAPTVPGSGLPRQRENDRAAP</sequence>
<dbReference type="GO" id="GO:0022857">
    <property type="term" value="F:transmembrane transporter activity"/>
    <property type="evidence" value="ECO:0007669"/>
    <property type="project" value="InterPro"/>
</dbReference>
<evidence type="ECO:0000313" key="9">
    <source>
        <dbReference type="EMBL" id="OHV43092.1"/>
    </source>
</evidence>